<gene>
    <name evidence="9" type="ORF">SAMN05216210_1000</name>
</gene>
<dbReference type="GO" id="GO:0046677">
    <property type="term" value="P:response to antibiotic"/>
    <property type="evidence" value="ECO:0007669"/>
    <property type="project" value="TreeGrafter"/>
</dbReference>
<evidence type="ECO:0000259" key="8">
    <source>
        <dbReference type="Pfam" id="PF25967"/>
    </source>
</evidence>
<dbReference type="Pfam" id="PF25917">
    <property type="entry name" value="BSH_RND"/>
    <property type="match status" value="1"/>
</dbReference>
<dbReference type="OrthoDB" id="9800613at2"/>
<feature type="domain" description="Multidrug resistance protein MdtA-like alpha-helical hairpin" evidence="5">
    <location>
        <begin position="110"/>
        <end position="179"/>
    </location>
</feature>
<feature type="domain" description="Multidrug resistance protein MdtA-like beta-barrel" evidence="7">
    <location>
        <begin position="214"/>
        <end position="297"/>
    </location>
</feature>
<protein>
    <submittedName>
        <fullName evidence="9">Membrane fusion protein, multidrug efflux system</fullName>
    </submittedName>
</protein>
<dbReference type="NCBIfam" id="TIGR01730">
    <property type="entry name" value="RND_mfp"/>
    <property type="match status" value="1"/>
</dbReference>
<evidence type="ECO:0000256" key="4">
    <source>
        <dbReference type="SAM" id="Coils"/>
    </source>
</evidence>
<dbReference type="InterPro" id="IPR006143">
    <property type="entry name" value="RND_pump_MFP"/>
</dbReference>
<dbReference type="InterPro" id="IPR058627">
    <property type="entry name" value="MdtA-like_C"/>
</dbReference>
<keyword evidence="3 4" id="KW-0175">Coiled coil</keyword>
<dbReference type="InterPro" id="IPR058626">
    <property type="entry name" value="MdtA-like_b-barrel"/>
</dbReference>
<dbReference type="InterPro" id="IPR058624">
    <property type="entry name" value="MdtA-like_HH"/>
</dbReference>
<evidence type="ECO:0000259" key="5">
    <source>
        <dbReference type="Pfam" id="PF25876"/>
    </source>
</evidence>
<dbReference type="Gene3D" id="2.40.420.20">
    <property type="match status" value="1"/>
</dbReference>
<dbReference type="Pfam" id="PF25967">
    <property type="entry name" value="RND-MFP_C"/>
    <property type="match status" value="1"/>
</dbReference>
<accession>A0A1H2ESJ1</accession>
<feature type="domain" description="Multidrug resistance protein MdtA-like C-terminal permuted SH3" evidence="8">
    <location>
        <begin position="303"/>
        <end position="361"/>
    </location>
</feature>
<feature type="domain" description="Multidrug resistance protein MdtA-like barrel-sandwich hybrid" evidence="6">
    <location>
        <begin position="69"/>
        <end position="203"/>
    </location>
</feature>
<proteinExistence type="inferred from homology"/>
<dbReference type="GO" id="GO:0030313">
    <property type="term" value="C:cell envelope"/>
    <property type="evidence" value="ECO:0007669"/>
    <property type="project" value="UniProtKB-SubCell"/>
</dbReference>
<evidence type="ECO:0000313" key="10">
    <source>
        <dbReference type="Proteomes" id="UP000243924"/>
    </source>
</evidence>
<dbReference type="AlphaFoldDB" id="A0A1H2ESJ1"/>
<dbReference type="GO" id="GO:0005886">
    <property type="term" value="C:plasma membrane"/>
    <property type="evidence" value="ECO:0007669"/>
    <property type="project" value="TreeGrafter"/>
</dbReference>
<dbReference type="Pfam" id="PF25876">
    <property type="entry name" value="HH_MFP_RND"/>
    <property type="match status" value="1"/>
</dbReference>
<dbReference type="Proteomes" id="UP000243924">
    <property type="component" value="Chromosome I"/>
</dbReference>
<feature type="coiled-coil region" evidence="4">
    <location>
        <begin position="110"/>
        <end position="182"/>
    </location>
</feature>
<evidence type="ECO:0000256" key="3">
    <source>
        <dbReference type="ARBA" id="ARBA00023054"/>
    </source>
</evidence>
<dbReference type="PROSITE" id="PS51257">
    <property type="entry name" value="PROKAR_LIPOPROTEIN"/>
    <property type="match status" value="1"/>
</dbReference>
<evidence type="ECO:0000259" key="7">
    <source>
        <dbReference type="Pfam" id="PF25944"/>
    </source>
</evidence>
<comment type="similarity">
    <text evidence="2">Belongs to the membrane fusion protein (MFP) (TC 8.A.1) family.</text>
</comment>
<dbReference type="SUPFAM" id="SSF111369">
    <property type="entry name" value="HlyD-like secretion proteins"/>
    <property type="match status" value="1"/>
</dbReference>
<evidence type="ECO:0000259" key="6">
    <source>
        <dbReference type="Pfam" id="PF25917"/>
    </source>
</evidence>
<sequence>MARSLGYRALRPQWLMTACLSLLLVGCGNGDEPSAGGREMPPSAVTLETLEPTTLERVEEYPGRVRGAREVQVRTLVAGVLKARTYNEGSRVERGDVLFQIDPAPFNVQVKQAQAAVANARAERDQAQRDWARANQLFERGALSASERDRARSQLDFALAGLAEAEAELDEAELNLSYTEVKAPISGVTSLEVQPQGSLLELGGLVTTIVQQDPVQVLFALPERDMALLRQAQSEENGIGREVRLLMVDDNEYARTGRIDFTASSIDAATGTVTMRAIFDNPDNILIPGQFARIRLVIQRFTDALFVPVDAVGGNQHGPTVFVVNEELKAELRQVELGPIVAGKRLVRSGLDVGDQLVINGHAGLFPGAPVRVVDDTPVLEGDQ</sequence>
<dbReference type="InterPro" id="IPR058625">
    <property type="entry name" value="MdtA-like_BSH"/>
</dbReference>
<evidence type="ECO:0000256" key="1">
    <source>
        <dbReference type="ARBA" id="ARBA00004519"/>
    </source>
</evidence>
<evidence type="ECO:0000313" key="9">
    <source>
        <dbReference type="EMBL" id="SDT98045.1"/>
    </source>
</evidence>
<dbReference type="STRING" id="1434072.SAMN05216210_1000"/>
<keyword evidence="10" id="KW-1185">Reference proteome</keyword>
<dbReference type="Gene3D" id="2.40.50.100">
    <property type="match status" value="1"/>
</dbReference>
<dbReference type="Gene3D" id="2.40.30.170">
    <property type="match status" value="1"/>
</dbReference>
<dbReference type="Gene3D" id="1.10.287.470">
    <property type="entry name" value="Helix hairpin bin"/>
    <property type="match status" value="1"/>
</dbReference>
<name>A0A1H2ESJ1_9GAMM</name>
<evidence type="ECO:0000256" key="2">
    <source>
        <dbReference type="ARBA" id="ARBA00009477"/>
    </source>
</evidence>
<comment type="subcellular location">
    <subcellularLocation>
        <location evidence="1">Cell inner membrane</location>
        <topology evidence="1">Lipid-anchor</topology>
    </subcellularLocation>
</comment>
<dbReference type="GO" id="GO:0022857">
    <property type="term" value="F:transmembrane transporter activity"/>
    <property type="evidence" value="ECO:0007669"/>
    <property type="project" value="InterPro"/>
</dbReference>
<dbReference type="PANTHER" id="PTHR30158">
    <property type="entry name" value="ACRA/E-RELATED COMPONENT OF DRUG EFFLUX TRANSPORTER"/>
    <property type="match status" value="1"/>
</dbReference>
<organism evidence="9 10">
    <name type="scientific">Halopseudomonas salegens</name>
    <dbReference type="NCBI Taxonomy" id="1434072"/>
    <lineage>
        <taxon>Bacteria</taxon>
        <taxon>Pseudomonadati</taxon>
        <taxon>Pseudomonadota</taxon>
        <taxon>Gammaproteobacteria</taxon>
        <taxon>Pseudomonadales</taxon>
        <taxon>Pseudomonadaceae</taxon>
        <taxon>Halopseudomonas</taxon>
    </lineage>
</organism>
<dbReference type="PANTHER" id="PTHR30158:SF24">
    <property type="entry name" value="HLYD FAMILY SECRETION PROTEIN"/>
    <property type="match status" value="1"/>
</dbReference>
<dbReference type="Pfam" id="PF25944">
    <property type="entry name" value="Beta-barrel_RND"/>
    <property type="match status" value="1"/>
</dbReference>
<reference evidence="10" key="1">
    <citation type="submission" date="2016-10" db="EMBL/GenBank/DDBJ databases">
        <authorList>
            <person name="Varghese N."/>
            <person name="Submissions S."/>
        </authorList>
    </citation>
    <scope>NUCLEOTIDE SEQUENCE [LARGE SCALE GENOMIC DNA]</scope>
    <source>
        <strain evidence="10">CECT 8338</strain>
    </source>
</reference>
<dbReference type="EMBL" id="LT629787">
    <property type="protein sequence ID" value="SDT98045.1"/>
    <property type="molecule type" value="Genomic_DNA"/>
</dbReference>
<dbReference type="RefSeq" id="WP_092384731.1">
    <property type="nucleotide sequence ID" value="NZ_LT629787.1"/>
</dbReference>